<evidence type="ECO:0000256" key="7">
    <source>
        <dbReference type="SAM" id="MobiDB-lite"/>
    </source>
</evidence>
<comment type="similarity">
    <text evidence="2">Belongs to the CENP-X/MHF2 family.</text>
</comment>
<keyword evidence="9" id="KW-1185">Reference proteome</keyword>
<dbReference type="OrthoDB" id="2500381at2759"/>
<evidence type="ECO:0000256" key="3">
    <source>
        <dbReference type="ARBA" id="ARBA00022763"/>
    </source>
</evidence>
<dbReference type="GeneID" id="73469435"/>
<keyword evidence="6" id="KW-0539">Nucleus</keyword>
<reference evidence="8 9" key="1">
    <citation type="journal article" date="2021" name="DNA Res.">
        <title>Genome analysis of Candida subhashii reveals its hybrid nature and dual mitochondrial genome conformations.</title>
        <authorList>
            <person name="Mixao V."/>
            <person name="Hegedusova E."/>
            <person name="Saus E."/>
            <person name="Pryszcz L.P."/>
            <person name="Cillingova A."/>
            <person name="Nosek J."/>
            <person name="Gabaldon T."/>
        </authorList>
    </citation>
    <scope>NUCLEOTIDE SEQUENCE [LARGE SCALE GENOMIC DNA]</scope>
    <source>
        <strain evidence="8 9">CBS 10753</strain>
    </source>
</reference>
<feature type="compositionally biased region" description="Acidic residues" evidence="7">
    <location>
        <begin position="90"/>
        <end position="109"/>
    </location>
</feature>
<dbReference type="Pfam" id="PF09415">
    <property type="entry name" value="CENP-X"/>
    <property type="match status" value="1"/>
</dbReference>
<keyword evidence="5" id="KW-0234">DNA repair</keyword>
<dbReference type="PANTHER" id="PTHR28680">
    <property type="entry name" value="CENTROMERE PROTEIN X"/>
    <property type="match status" value="1"/>
</dbReference>
<comment type="caution">
    <text evidence="8">The sequence shown here is derived from an EMBL/GenBank/DDBJ whole genome shotgun (WGS) entry which is preliminary data.</text>
</comment>
<dbReference type="EMBL" id="JAGSYN010000117">
    <property type="protein sequence ID" value="KAG7663774.1"/>
    <property type="molecule type" value="Genomic_DNA"/>
</dbReference>
<feature type="region of interest" description="Disordered" evidence="7">
    <location>
        <begin position="67"/>
        <end position="143"/>
    </location>
</feature>
<dbReference type="InterPro" id="IPR018552">
    <property type="entry name" value="CENP-X"/>
</dbReference>
<dbReference type="AlphaFoldDB" id="A0A8J5QKP7"/>
<organism evidence="8 9">
    <name type="scientific">[Candida] subhashii</name>
    <dbReference type="NCBI Taxonomy" id="561895"/>
    <lineage>
        <taxon>Eukaryota</taxon>
        <taxon>Fungi</taxon>
        <taxon>Dikarya</taxon>
        <taxon>Ascomycota</taxon>
        <taxon>Saccharomycotina</taxon>
        <taxon>Pichiomycetes</taxon>
        <taxon>Debaryomycetaceae</taxon>
        <taxon>Spathaspora</taxon>
    </lineage>
</organism>
<dbReference type="GO" id="GO:0031297">
    <property type="term" value="P:replication fork processing"/>
    <property type="evidence" value="ECO:0007669"/>
    <property type="project" value="TreeGrafter"/>
</dbReference>
<dbReference type="GO" id="GO:0000712">
    <property type="term" value="P:resolution of meiotic recombination intermediates"/>
    <property type="evidence" value="ECO:0007669"/>
    <property type="project" value="TreeGrafter"/>
</dbReference>
<dbReference type="Proteomes" id="UP000694255">
    <property type="component" value="Unassembled WGS sequence"/>
</dbReference>
<accession>A0A8J5QKP7</accession>
<comment type="subcellular location">
    <subcellularLocation>
        <location evidence="1">Nucleus</location>
    </subcellularLocation>
</comment>
<dbReference type="GO" id="GO:0003677">
    <property type="term" value="F:DNA binding"/>
    <property type="evidence" value="ECO:0007669"/>
    <property type="project" value="UniProtKB-KW"/>
</dbReference>
<keyword evidence="3" id="KW-0227">DNA damage</keyword>
<evidence type="ECO:0000313" key="8">
    <source>
        <dbReference type="EMBL" id="KAG7663774.1"/>
    </source>
</evidence>
<evidence type="ECO:0000313" key="9">
    <source>
        <dbReference type="Proteomes" id="UP000694255"/>
    </source>
</evidence>
<sequence length="157" mass="17410">MSSTSSNSSDIPLATIARIFKELSFKDPTTTITISTLDLSSEYIKLFINEAILRSNEERIKQNNGGLENVVMDDDHNEMNTSSTQYPTMDELDVEEVDASDDEEDEYILNDESNTQKQLKQVNQESRGRVSGNGGSGNDTLDSNHLAKIAGILLLDF</sequence>
<protein>
    <submittedName>
        <fullName evidence="8">Uncharacterized protein</fullName>
    </submittedName>
</protein>
<dbReference type="GO" id="GO:0051382">
    <property type="term" value="P:kinetochore assembly"/>
    <property type="evidence" value="ECO:0007669"/>
    <property type="project" value="InterPro"/>
</dbReference>
<evidence type="ECO:0000256" key="4">
    <source>
        <dbReference type="ARBA" id="ARBA00023125"/>
    </source>
</evidence>
<dbReference type="GO" id="GO:0006281">
    <property type="term" value="P:DNA repair"/>
    <property type="evidence" value="ECO:0007669"/>
    <property type="project" value="UniProtKB-KW"/>
</dbReference>
<evidence type="ECO:0000256" key="2">
    <source>
        <dbReference type="ARBA" id="ARBA00009359"/>
    </source>
</evidence>
<feature type="compositionally biased region" description="Polar residues" evidence="7">
    <location>
        <begin position="111"/>
        <end position="125"/>
    </location>
</feature>
<keyword evidence="4" id="KW-0238">DNA-binding</keyword>
<gene>
    <name evidence="8" type="ORF">J8A68_002634</name>
</gene>
<dbReference type="PANTHER" id="PTHR28680:SF1">
    <property type="entry name" value="CENTROMERE PROTEIN X"/>
    <property type="match status" value="1"/>
</dbReference>
<evidence type="ECO:0000256" key="1">
    <source>
        <dbReference type="ARBA" id="ARBA00004123"/>
    </source>
</evidence>
<name>A0A8J5QKP7_9ASCO</name>
<proteinExistence type="inferred from homology"/>
<dbReference type="RefSeq" id="XP_049264006.1">
    <property type="nucleotide sequence ID" value="XM_049406405.1"/>
</dbReference>
<dbReference type="GO" id="GO:0071821">
    <property type="term" value="C:FANCM-MHF complex"/>
    <property type="evidence" value="ECO:0007669"/>
    <property type="project" value="TreeGrafter"/>
</dbReference>
<evidence type="ECO:0000256" key="6">
    <source>
        <dbReference type="ARBA" id="ARBA00023242"/>
    </source>
</evidence>
<evidence type="ECO:0000256" key="5">
    <source>
        <dbReference type="ARBA" id="ARBA00023204"/>
    </source>
</evidence>